<dbReference type="SUPFAM" id="SSF103473">
    <property type="entry name" value="MFS general substrate transporter"/>
    <property type="match status" value="1"/>
</dbReference>
<keyword evidence="9" id="KW-1185">Reference proteome</keyword>
<feature type="domain" description="Major facilitator superfamily (MFS) profile" evidence="7">
    <location>
        <begin position="6"/>
        <end position="389"/>
    </location>
</feature>
<reference evidence="9" key="1">
    <citation type="submission" date="2018-12" db="EMBL/GenBank/DDBJ databases">
        <title>Genome sequence of Peanibacillus sp.</title>
        <authorList>
            <person name="Subramani G."/>
            <person name="Srinivasan S."/>
            <person name="Kim M.K."/>
        </authorList>
    </citation>
    <scope>NUCLEOTIDE SEQUENCE [LARGE SCALE GENOMIC DNA]</scope>
    <source>
        <strain evidence="9">18JY67-1</strain>
    </source>
</reference>
<feature type="transmembrane region" description="Helical" evidence="6">
    <location>
        <begin position="104"/>
        <end position="122"/>
    </location>
</feature>
<organism evidence="8 9">
    <name type="scientific">Paenibacillus albus</name>
    <dbReference type="NCBI Taxonomy" id="2495582"/>
    <lineage>
        <taxon>Bacteria</taxon>
        <taxon>Bacillati</taxon>
        <taxon>Bacillota</taxon>
        <taxon>Bacilli</taxon>
        <taxon>Bacillales</taxon>
        <taxon>Paenibacillaceae</taxon>
        <taxon>Paenibacillus</taxon>
    </lineage>
</organism>
<feature type="transmembrane region" description="Helical" evidence="6">
    <location>
        <begin position="164"/>
        <end position="182"/>
    </location>
</feature>
<feature type="transmembrane region" description="Helical" evidence="6">
    <location>
        <begin position="74"/>
        <end position="92"/>
    </location>
</feature>
<evidence type="ECO:0000259" key="7">
    <source>
        <dbReference type="PROSITE" id="PS50850"/>
    </source>
</evidence>
<dbReference type="InterPro" id="IPR020846">
    <property type="entry name" value="MFS_dom"/>
</dbReference>
<name>A0A3Q8X4X8_9BACL</name>
<feature type="transmembrane region" description="Helical" evidence="6">
    <location>
        <begin position="365"/>
        <end position="382"/>
    </location>
</feature>
<sequence length="398" mass="41819">MNKDKRLGVVMLMLITTFIGFGIIIPVLPELIKKASPGAVEYHTGLMLSVYSAVAFLLSPLWGGLSDRIGRRPVILIGVLGFAASFLLFGIADGSLPIMYASRLLGGLFSGAVTSVIVAYVADITPPDQRTRGMGLVGMSIGLGFTIGPGFGGLLSLVSQNTPFFAAAALALITFLIAVTKLPESLTPEMRAAAATEKKQSRWKAFTGSLKYLYVLALIVSVSLAGLEATLQLFGMKRFDVTPLQVGIMFLVCGLVGALIQGGVVRRRIRKGQEPMYIAVGLVISAIGFLLIVTAHTLTTTTIYLAIFGIGNALIRPCVTSLITQKTTVGQGVASGLSSSMDSLGRIIGPLVGASLFAADITLPYVAGGLLSLAGIGLLLRFRMLDNSPSHQARSISE</sequence>
<keyword evidence="5 6" id="KW-0472">Membrane</keyword>
<dbReference type="InterPro" id="IPR011701">
    <property type="entry name" value="MFS"/>
</dbReference>
<dbReference type="RefSeq" id="WP_126015837.1">
    <property type="nucleotide sequence ID" value="NZ_CP034437.1"/>
</dbReference>
<dbReference type="Proteomes" id="UP000272528">
    <property type="component" value="Chromosome"/>
</dbReference>
<evidence type="ECO:0000256" key="1">
    <source>
        <dbReference type="ARBA" id="ARBA00004651"/>
    </source>
</evidence>
<dbReference type="InterPro" id="IPR036259">
    <property type="entry name" value="MFS_trans_sf"/>
</dbReference>
<dbReference type="Pfam" id="PF07690">
    <property type="entry name" value="MFS_1"/>
    <property type="match status" value="1"/>
</dbReference>
<evidence type="ECO:0000256" key="2">
    <source>
        <dbReference type="ARBA" id="ARBA00022448"/>
    </source>
</evidence>
<dbReference type="AlphaFoldDB" id="A0A3Q8X4X8"/>
<dbReference type="PANTHER" id="PTHR23504:SF15">
    <property type="entry name" value="MAJOR FACILITATOR SUPERFAMILY (MFS) PROFILE DOMAIN-CONTAINING PROTEIN"/>
    <property type="match status" value="1"/>
</dbReference>
<dbReference type="EMBL" id="CP034437">
    <property type="protein sequence ID" value="AZN40589.1"/>
    <property type="molecule type" value="Genomic_DNA"/>
</dbReference>
<protein>
    <submittedName>
        <fullName evidence="8">MFS transporter</fullName>
    </submittedName>
</protein>
<dbReference type="KEGG" id="palb:EJC50_13715"/>
<feature type="transmembrane region" description="Helical" evidence="6">
    <location>
        <begin position="7"/>
        <end position="28"/>
    </location>
</feature>
<gene>
    <name evidence="8" type="ORF">EJC50_13715</name>
</gene>
<dbReference type="PROSITE" id="PS50850">
    <property type="entry name" value="MFS"/>
    <property type="match status" value="1"/>
</dbReference>
<keyword evidence="4 6" id="KW-1133">Transmembrane helix</keyword>
<feature type="transmembrane region" description="Helical" evidence="6">
    <location>
        <begin position="40"/>
        <end position="62"/>
    </location>
</feature>
<feature type="transmembrane region" description="Helical" evidence="6">
    <location>
        <begin position="246"/>
        <end position="265"/>
    </location>
</feature>
<evidence type="ECO:0000256" key="4">
    <source>
        <dbReference type="ARBA" id="ARBA00022989"/>
    </source>
</evidence>
<comment type="subcellular location">
    <subcellularLocation>
        <location evidence="1">Cell membrane</location>
        <topology evidence="1">Multi-pass membrane protein</topology>
    </subcellularLocation>
</comment>
<feature type="transmembrane region" description="Helical" evidence="6">
    <location>
        <begin position="134"/>
        <end position="158"/>
    </location>
</feature>
<dbReference type="PANTHER" id="PTHR23504">
    <property type="entry name" value="MAJOR FACILITATOR SUPERFAMILY DOMAIN-CONTAINING PROTEIN 10"/>
    <property type="match status" value="1"/>
</dbReference>
<keyword evidence="2" id="KW-0813">Transport</keyword>
<evidence type="ECO:0000313" key="9">
    <source>
        <dbReference type="Proteomes" id="UP000272528"/>
    </source>
</evidence>
<dbReference type="PRINTS" id="PR01035">
    <property type="entry name" value="TCRTETA"/>
</dbReference>
<dbReference type="OrthoDB" id="9793283at2"/>
<keyword evidence="3 6" id="KW-0812">Transmembrane</keyword>
<dbReference type="InterPro" id="IPR001958">
    <property type="entry name" value="Tet-R_TetA/multi-R_MdtG-like"/>
</dbReference>
<dbReference type="GO" id="GO:0005886">
    <property type="term" value="C:plasma membrane"/>
    <property type="evidence" value="ECO:0007669"/>
    <property type="project" value="UniProtKB-SubCell"/>
</dbReference>
<evidence type="ECO:0000256" key="6">
    <source>
        <dbReference type="SAM" id="Phobius"/>
    </source>
</evidence>
<feature type="transmembrane region" description="Helical" evidence="6">
    <location>
        <begin position="277"/>
        <end position="297"/>
    </location>
</feature>
<evidence type="ECO:0000256" key="3">
    <source>
        <dbReference type="ARBA" id="ARBA00022692"/>
    </source>
</evidence>
<dbReference type="GO" id="GO:0022857">
    <property type="term" value="F:transmembrane transporter activity"/>
    <property type="evidence" value="ECO:0007669"/>
    <property type="project" value="InterPro"/>
</dbReference>
<feature type="transmembrane region" description="Helical" evidence="6">
    <location>
        <begin position="212"/>
        <end position="234"/>
    </location>
</feature>
<accession>A0A3Q8X4X8</accession>
<proteinExistence type="predicted"/>
<dbReference type="Gene3D" id="1.20.1250.20">
    <property type="entry name" value="MFS general substrate transporter like domains"/>
    <property type="match status" value="1"/>
</dbReference>
<evidence type="ECO:0000256" key="5">
    <source>
        <dbReference type="ARBA" id="ARBA00023136"/>
    </source>
</evidence>
<evidence type="ECO:0000313" key="8">
    <source>
        <dbReference type="EMBL" id="AZN40589.1"/>
    </source>
</evidence>